<dbReference type="Gene3D" id="3.40.390.10">
    <property type="entry name" value="Collagenase (Catalytic Domain)"/>
    <property type="match status" value="1"/>
</dbReference>
<name>A0A1H1LGW9_9ACTN</name>
<proteinExistence type="predicted"/>
<feature type="region of interest" description="Disordered" evidence="1">
    <location>
        <begin position="57"/>
        <end position="134"/>
    </location>
</feature>
<dbReference type="EMBL" id="LT629732">
    <property type="protein sequence ID" value="SDR73821.1"/>
    <property type="molecule type" value="Genomic_DNA"/>
</dbReference>
<dbReference type="RefSeq" id="WP_092649899.1">
    <property type="nucleotide sequence ID" value="NZ_LT629732.1"/>
</dbReference>
<evidence type="ECO:0000256" key="2">
    <source>
        <dbReference type="SAM" id="Phobius"/>
    </source>
</evidence>
<dbReference type="InterPro" id="IPR022603">
    <property type="entry name" value="DUF3152"/>
</dbReference>
<protein>
    <recommendedName>
        <fullName evidence="3">DUF3152 domain-containing protein</fullName>
    </recommendedName>
</protein>
<keyword evidence="2" id="KW-0812">Transmembrane</keyword>
<reference evidence="4 5" key="1">
    <citation type="submission" date="2016-10" db="EMBL/GenBank/DDBJ databases">
        <authorList>
            <person name="de Groot N.N."/>
        </authorList>
    </citation>
    <scope>NUCLEOTIDE SEQUENCE [LARGE SCALE GENOMIC DNA]</scope>
    <source>
        <strain evidence="4 5">DSM 22024</strain>
    </source>
</reference>
<dbReference type="STRING" id="117157.SAMN04489717_0336"/>
<dbReference type="GO" id="GO:0008237">
    <property type="term" value="F:metallopeptidase activity"/>
    <property type="evidence" value="ECO:0007669"/>
    <property type="project" value="InterPro"/>
</dbReference>
<keyword evidence="5" id="KW-1185">Reference proteome</keyword>
<feature type="transmembrane region" description="Helical" evidence="2">
    <location>
        <begin position="21"/>
        <end position="39"/>
    </location>
</feature>
<evidence type="ECO:0000259" key="3">
    <source>
        <dbReference type="Pfam" id="PF11350"/>
    </source>
</evidence>
<evidence type="ECO:0000256" key="1">
    <source>
        <dbReference type="SAM" id="MobiDB-lite"/>
    </source>
</evidence>
<organism evidence="4 5">
    <name type="scientific">Actinopolymorpha singaporensis</name>
    <dbReference type="NCBI Taxonomy" id="117157"/>
    <lineage>
        <taxon>Bacteria</taxon>
        <taxon>Bacillati</taxon>
        <taxon>Actinomycetota</taxon>
        <taxon>Actinomycetes</taxon>
        <taxon>Propionibacteriales</taxon>
        <taxon>Actinopolymorphaceae</taxon>
        <taxon>Actinopolymorpha</taxon>
    </lineage>
</organism>
<keyword evidence="2" id="KW-1133">Transmembrane helix</keyword>
<dbReference type="OrthoDB" id="9779865at2"/>
<feature type="domain" description="DUF3152" evidence="3">
    <location>
        <begin position="132"/>
        <end position="297"/>
    </location>
</feature>
<evidence type="ECO:0000313" key="5">
    <source>
        <dbReference type="Proteomes" id="UP000198983"/>
    </source>
</evidence>
<sequence>MVSRKEWRLQRRRRLRRSLTVLASASVVAVALIAGWSGLAPTNPFDRNAAARMLDAADRTSGERAGTGDPNSSGGSRSDDSDDSGDSDGNVASEGVRSALRGAPDRISRSDGRTSPSPGTARPAPEDTPNPVAVAQHGSGVLVAAPGHTGPFGSGRVVRYRVEVEDSLPWRPADVARVVDATLADPRSWAAAGRARFERVSGKEYDLRIVVASPDTTDGLCAPLGTGGELSCRMGDHVAINARRWAGGVPAFHGDVLKYRRYVLNHEVGHALGESHATCPGPGRPAPVMMQQTKSVGSCVANAWPLRSEL</sequence>
<dbReference type="Pfam" id="PF11350">
    <property type="entry name" value="DUF3152"/>
    <property type="match status" value="1"/>
</dbReference>
<dbReference type="Proteomes" id="UP000198983">
    <property type="component" value="Chromosome I"/>
</dbReference>
<feature type="compositionally biased region" description="Basic and acidic residues" evidence="1">
    <location>
        <begin position="103"/>
        <end position="112"/>
    </location>
</feature>
<dbReference type="InterPro" id="IPR024079">
    <property type="entry name" value="MetalloPept_cat_dom_sf"/>
</dbReference>
<gene>
    <name evidence="4" type="ORF">SAMN04489717_0336</name>
</gene>
<dbReference type="SUPFAM" id="SSF55486">
    <property type="entry name" value="Metalloproteases ('zincins'), catalytic domain"/>
    <property type="match status" value="1"/>
</dbReference>
<evidence type="ECO:0000313" key="4">
    <source>
        <dbReference type="EMBL" id="SDR73821.1"/>
    </source>
</evidence>
<accession>A0A1H1LGW9</accession>
<keyword evidence="2" id="KW-0472">Membrane</keyword>
<dbReference type="AlphaFoldDB" id="A0A1H1LGW9"/>